<sequence length="16" mass="1975">MTNSHKELKRNKFDLN</sequence>
<proteinExistence type="predicted"/>
<dbReference type="AlphaFoldDB" id="A0A2P2NBT2"/>
<accession>A0A2P2NBT2</accession>
<organism evidence="1">
    <name type="scientific">Rhizophora mucronata</name>
    <name type="common">Asiatic mangrove</name>
    <dbReference type="NCBI Taxonomy" id="61149"/>
    <lineage>
        <taxon>Eukaryota</taxon>
        <taxon>Viridiplantae</taxon>
        <taxon>Streptophyta</taxon>
        <taxon>Embryophyta</taxon>
        <taxon>Tracheophyta</taxon>
        <taxon>Spermatophyta</taxon>
        <taxon>Magnoliopsida</taxon>
        <taxon>eudicotyledons</taxon>
        <taxon>Gunneridae</taxon>
        <taxon>Pentapetalae</taxon>
        <taxon>rosids</taxon>
        <taxon>fabids</taxon>
        <taxon>Malpighiales</taxon>
        <taxon>Rhizophoraceae</taxon>
        <taxon>Rhizophora</taxon>
    </lineage>
</organism>
<protein>
    <submittedName>
        <fullName evidence="1">Uncharacterized protein</fullName>
    </submittedName>
</protein>
<dbReference type="EMBL" id="GGEC01059443">
    <property type="protein sequence ID" value="MBX39927.1"/>
    <property type="molecule type" value="Transcribed_RNA"/>
</dbReference>
<evidence type="ECO:0000313" key="1">
    <source>
        <dbReference type="EMBL" id="MBX39927.1"/>
    </source>
</evidence>
<reference evidence="1" key="1">
    <citation type="submission" date="2018-02" db="EMBL/GenBank/DDBJ databases">
        <title>Rhizophora mucronata_Transcriptome.</title>
        <authorList>
            <person name="Meera S.P."/>
            <person name="Sreeshan A."/>
            <person name="Augustine A."/>
        </authorList>
    </citation>
    <scope>NUCLEOTIDE SEQUENCE</scope>
    <source>
        <tissue evidence="1">Leaf</tissue>
    </source>
</reference>
<name>A0A2P2NBT2_RHIMU</name>